<feature type="domain" description="PA14" evidence="3">
    <location>
        <begin position="496"/>
        <end position="636"/>
    </location>
</feature>
<dbReference type="SMART" id="SM00758">
    <property type="entry name" value="PA14"/>
    <property type="match status" value="1"/>
</dbReference>
<dbReference type="Proteomes" id="UP001176806">
    <property type="component" value="Unassembled WGS sequence"/>
</dbReference>
<keyword evidence="2 4" id="KW-0378">Hydrolase</keyword>
<dbReference type="InterPro" id="IPR026891">
    <property type="entry name" value="Fn3-like"/>
</dbReference>
<evidence type="ECO:0000313" key="4">
    <source>
        <dbReference type="EMBL" id="MDO5974544.1"/>
    </source>
</evidence>
<dbReference type="InterPro" id="IPR036962">
    <property type="entry name" value="Glyco_hydro_3_N_sf"/>
</dbReference>
<evidence type="ECO:0000256" key="2">
    <source>
        <dbReference type="ARBA" id="ARBA00022801"/>
    </source>
</evidence>
<protein>
    <submittedName>
        <fullName evidence="4">Glycoside hydrolase family 3 C-terminal domain-containing protein</fullName>
    </submittedName>
</protein>
<dbReference type="PRINTS" id="PR00133">
    <property type="entry name" value="GLHYDRLASE3"/>
</dbReference>
<evidence type="ECO:0000259" key="3">
    <source>
        <dbReference type="PROSITE" id="PS51820"/>
    </source>
</evidence>
<dbReference type="InterPro" id="IPR036881">
    <property type="entry name" value="Glyco_hydro_3_C_sf"/>
</dbReference>
<dbReference type="Gene3D" id="3.20.20.300">
    <property type="entry name" value="Glycoside hydrolase, family 3, N-terminal domain"/>
    <property type="match status" value="1"/>
</dbReference>
<dbReference type="Pfam" id="PF00933">
    <property type="entry name" value="Glyco_hydro_3"/>
    <property type="match status" value="1"/>
</dbReference>
<gene>
    <name evidence="4" type="ORF">Q4Q40_10135</name>
</gene>
<dbReference type="SUPFAM" id="SSF51445">
    <property type="entry name" value="(Trans)glycosidases"/>
    <property type="match status" value="1"/>
</dbReference>
<dbReference type="PANTHER" id="PTHR42715:SF10">
    <property type="entry name" value="BETA-GLUCOSIDASE"/>
    <property type="match status" value="1"/>
</dbReference>
<dbReference type="InterPro" id="IPR037524">
    <property type="entry name" value="PA14/GLEYA"/>
</dbReference>
<dbReference type="SMART" id="SM01217">
    <property type="entry name" value="Fn3_like"/>
    <property type="match status" value="1"/>
</dbReference>
<dbReference type="Gene3D" id="2.60.40.10">
    <property type="entry name" value="Immunoglobulins"/>
    <property type="match status" value="1"/>
</dbReference>
<dbReference type="EMBL" id="JAUOEL010000003">
    <property type="protein sequence ID" value="MDO5974544.1"/>
    <property type="molecule type" value="Genomic_DNA"/>
</dbReference>
<dbReference type="SUPFAM" id="SSF52279">
    <property type="entry name" value="Beta-D-glucan exohydrolase, C-terminal domain"/>
    <property type="match status" value="1"/>
</dbReference>
<dbReference type="PANTHER" id="PTHR42715">
    <property type="entry name" value="BETA-GLUCOSIDASE"/>
    <property type="match status" value="1"/>
</dbReference>
<dbReference type="RefSeq" id="WP_303301682.1">
    <property type="nucleotide sequence ID" value="NZ_BAABDA010000050.1"/>
</dbReference>
<dbReference type="GO" id="GO:0016787">
    <property type="term" value="F:hydrolase activity"/>
    <property type="evidence" value="ECO:0007669"/>
    <property type="project" value="UniProtKB-KW"/>
</dbReference>
<dbReference type="InterPro" id="IPR002772">
    <property type="entry name" value="Glyco_hydro_3_C"/>
</dbReference>
<comment type="similarity">
    <text evidence="1">Belongs to the glycosyl hydrolase 3 family.</text>
</comment>
<sequence>MKYSKKIILIAVFGISIWSCSKKSNDENPAYKNPELSVEERVNDLMSRMTLEEKFWQMFMIPGDLSIGKDKLTHGIFGFQISSKGKNDNAAEQIMDYGSTGSAKQMAEEINDIQRYFLEESRLGIPIIPFNEALHGLARDGATVYPQAIALAATWDTTLVANVAKAITKETKTRGIRQILSPVLNIARDVRWGRVEETYGEDPYLTTQMASAFIGAFEREGVITTPKHFVANVGAGGRDSYPISFNERLLEEIYFPAFKTVFQKTGARSVMTSYNSVNGTPCTSNEWLLRKKLKEEWGFDGFVISDAGATGGANVLHFTAKDYAEATEDAVEAGLDVMFQTNYNHKPLFWEAYEKGMVDEKAIDEAVRRILKAKFELGLFENPYVDVEAAAVWNGHKTHRELARKTASKAMVLLKNEKEVLPINKAVKKVALIGHDVKTVRLGGYSGPGNNLISMHQGISNKIGEEHILYAPGVALVEEHYKPIGASYLSTSENGKKVAGLKGNYFDNIKLSGQPKVERIDKQIKFGWTLFSPHEDLPYDWFSVRWTGKLKAPKTGVFNVGIEGNDGYRMYLDGKLIIDNWQKQSYKTILKEFSFEAGKEYDIKIEFFEAAGNAKFKLVWDATIQNEWEQQIAEAVKAAKKSDVAVVFAGIHEGEFRDRALLALPGHQEALIKAVAKTGKPTVVVLVGGSAITMSNWINDVDGVLMAWYAGENGGNGFADILFGDENPAGRLPITFPVDEAQCPLYYNNKPTGRGDNYHNLTGQPLFPFGFGLSYTSFEYSNIEFSKNNIGADETVQITCTIKNTGTVTGDEVVQLYIRDELASVSRPIKELKGFKRISLKAGEAQNVSFELDPEALSMLDKDMHRLVEAGDFRIMIGASSKDIRLRKILTVK</sequence>
<dbReference type="InterPro" id="IPR011658">
    <property type="entry name" value="PA14_dom"/>
</dbReference>
<proteinExistence type="inferred from homology"/>
<dbReference type="Pfam" id="PF14310">
    <property type="entry name" value="Fn3-like"/>
    <property type="match status" value="1"/>
</dbReference>
<organism evidence="4 5">
    <name type="scientific">Flavivirga jejuensis</name>
    <dbReference type="NCBI Taxonomy" id="870487"/>
    <lineage>
        <taxon>Bacteria</taxon>
        <taxon>Pseudomonadati</taxon>
        <taxon>Bacteroidota</taxon>
        <taxon>Flavobacteriia</taxon>
        <taxon>Flavobacteriales</taxon>
        <taxon>Flavobacteriaceae</taxon>
        <taxon>Flavivirga</taxon>
    </lineage>
</organism>
<evidence type="ECO:0000256" key="1">
    <source>
        <dbReference type="ARBA" id="ARBA00005336"/>
    </source>
</evidence>
<dbReference type="InterPro" id="IPR050288">
    <property type="entry name" value="Cellulose_deg_GH3"/>
</dbReference>
<keyword evidence="5" id="KW-1185">Reference proteome</keyword>
<comment type="caution">
    <text evidence="4">The sequence shown here is derived from an EMBL/GenBank/DDBJ whole genome shotgun (WGS) entry which is preliminary data.</text>
</comment>
<name>A0ABT8WNI0_9FLAO</name>
<dbReference type="Pfam" id="PF01915">
    <property type="entry name" value="Glyco_hydro_3_C"/>
    <property type="match status" value="1"/>
</dbReference>
<dbReference type="InterPro" id="IPR013783">
    <property type="entry name" value="Ig-like_fold"/>
</dbReference>
<dbReference type="Pfam" id="PF07691">
    <property type="entry name" value="PA14"/>
    <property type="match status" value="1"/>
</dbReference>
<dbReference type="InterPro" id="IPR017853">
    <property type="entry name" value="GH"/>
</dbReference>
<dbReference type="Gene3D" id="3.40.50.1700">
    <property type="entry name" value="Glycoside hydrolase family 3 C-terminal domain"/>
    <property type="match status" value="2"/>
</dbReference>
<reference evidence="4" key="1">
    <citation type="submission" date="2023-07" db="EMBL/GenBank/DDBJ databases">
        <title>Two novel species in the genus Flavivirga.</title>
        <authorList>
            <person name="Kwon K."/>
        </authorList>
    </citation>
    <scope>NUCLEOTIDE SEQUENCE</scope>
    <source>
        <strain evidence="4">KACC 14158</strain>
    </source>
</reference>
<dbReference type="InterPro" id="IPR001764">
    <property type="entry name" value="Glyco_hydro_3_N"/>
</dbReference>
<dbReference type="PROSITE" id="PS51820">
    <property type="entry name" value="PA14"/>
    <property type="match status" value="1"/>
</dbReference>
<accession>A0ABT8WNI0</accession>
<evidence type="ECO:0000313" key="5">
    <source>
        <dbReference type="Proteomes" id="UP001176806"/>
    </source>
</evidence>